<dbReference type="AlphaFoldDB" id="A0A2G9G6E5"/>
<dbReference type="STRING" id="429701.A0A2G9G6E5"/>
<proteinExistence type="predicted"/>
<dbReference type="PANTHER" id="PTHR34970">
    <property type="entry name" value="ABC TRANSPORTER A FAMILY PROTEIN"/>
    <property type="match status" value="1"/>
</dbReference>
<keyword evidence="1" id="KW-0732">Signal</keyword>
<sequence>MIRTRLLWFTLGFASTSGAIAQFVFKDLWIDRNSLASQLKEKFDSLDTRVSNLESVISNKTTPSQDEGHVG</sequence>
<feature type="chain" id="PRO_5013836266" description="Rx N-terminal domain-containing protein" evidence="1">
    <location>
        <begin position="22"/>
        <end position="71"/>
    </location>
</feature>
<name>A0A2G9G6E5_9LAMI</name>
<dbReference type="OrthoDB" id="1857675at2759"/>
<evidence type="ECO:0000256" key="1">
    <source>
        <dbReference type="SAM" id="SignalP"/>
    </source>
</evidence>
<dbReference type="EMBL" id="NKXS01006712">
    <property type="protein sequence ID" value="PIN00883.1"/>
    <property type="molecule type" value="Genomic_DNA"/>
</dbReference>
<dbReference type="Proteomes" id="UP000231279">
    <property type="component" value="Unassembled WGS sequence"/>
</dbReference>
<evidence type="ECO:0000313" key="3">
    <source>
        <dbReference type="Proteomes" id="UP000231279"/>
    </source>
</evidence>
<gene>
    <name evidence="2" type="ORF">CDL12_26619</name>
</gene>
<keyword evidence="3" id="KW-1185">Reference proteome</keyword>
<reference evidence="3" key="1">
    <citation type="journal article" date="2018" name="Gigascience">
        <title>Genome assembly of the Pink Ipe (Handroanthus impetiginosus, Bignoniaceae), a highly valued, ecologically keystone Neotropical timber forest tree.</title>
        <authorList>
            <person name="Silva-Junior O.B."/>
            <person name="Grattapaglia D."/>
            <person name="Novaes E."/>
            <person name="Collevatti R.G."/>
        </authorList>
    </citation>
    <scope>NUCLEOTIDE SEQUENCE [LARGE SCALE GENOMIC DNA]</scope>
    <source>
        <strain evidence="3">cv. UFG-1</strain>
    </source>
</reference>
<comment type="caution">
    <text evidence="2">The sequence shown here is derived from an EMBL/GenBank/DDBJ whole genome shotgun (WGS) entry which is preliminary data.</text>
</comment>
<feature type="signal peptide" evidence="1">
    <location>
        <begin position="1"/>
        <end position="21"/>
    </location>
</feature>
<accession>A0A2G9G6E5</accession>
<protein>
    <recommendedName>
        <fullName evidence="4">Rx N-terminal domain-containing protein</fullName>
    </recommendedName>
</protein>
<organism evidence="2 3">
    <name type="scientific">Handroanthus impetiginosus</name>
    <dbReference type="NCBI Taxonomy" id="429701"/>
    <lineage>
        <taxon>Eukaryota</taxon>
        <taxon>Viridiplantae</taxon>
        <taxon>Streptophyta</taxon>
        <taxon>Embryophyta</taxon>
        <taxon>Tracheophyta</taxon>
        <taxon>Spermatophyta</taxon>
        <taxon>Magnoliopsida</taxon>
        <taxon>eudicotyledons</taxon>
        <taxon>Gunneridae</taxon>
        <taxon>Pentapetalae</taxon>
        <taxon>asterids</taxon>
        <taxon>lamiids</taxon>
        <taxon>Lamiales</taxon>
        <taxon>Bignoniaceae</taxon>
        <taxon>Crescentiina</taxon>
        <taxon>Tabebuia alliance</taxon>
        <taxon>Handroanthus</taxon>
    </lineage>
</organism>
<evidence type="ECO:0008006" key="4">
    <source>
        <dbReference type="Google" id="ProtNLM"/>
    </source>
</evidence>
<dbReference type="PANTHER" id="PTHR34970:SF5">
    <property type="entry name" value="PROTEIN, PUTATIVE-RELATED"/>
    <property type="match status" value="1"/>
</dbReference>
<evidence type="ECO:0000313" key="2">
    <source>
        <dbReference type="EMBL" id="PIN00883.1"/>
    </source>
</evidence>